<dbReference type="AlphaFoldDB" id="A0A0G4G277"/>
<organism evidence="3">
    <name type="scientific">Chromera velia CCMP2878</name>
    <dbReference type="NCBI Taxonomy" id="1169474"/>
    <lineage>
        <taxon>Eukaryota</taxon>
        <taxon>Sar</taxon>
        <taxon>Alveolata</taxon>
        <taxon>Colpodellida</taxon>
        <taxon>Chromeraceae</taxon>
        <taxon>Chromera</taxon>
    </lineage>
</organism>
<sequence length="1246" mass="133892">MSSRQDPRSSVDSATQFLRTQIHNFSGQVLLPRHPPAATAQPPASPARLPPGPSDPQQHHQQPINWIPGFVSPALFIAQGQHPAYYSRHYAAAPPHVRPPHHPPGAHGAHTPSVLRLRPAPQMPPSPSLTVQSNQQATPLLLPQAHPLARPRHVSPPRSTDGSVPGPSGSVSSAPFALNFQAKTGSAPSLHAFTPPLPRPPSVTPQPQSPHRRPNPQTIAFIPPPRTHFRRAAGQAPEDTTVPQSPPSHRHRPHGGPPLPLRRTNSTFVKVRTPSTFTNAALTPTTGLLNAAEASASGAVSTPYRTFRPPPRQMIPGSPPLSPSGGSPAAAVVVTRQQRPHPAGSMSSQGKTTRSRGGGGAPSASSVPRSPPSVYRGPEVPSSFSIEPFAGRGGGQETVSGAAVEVESSGGGANLGDPETAGGRGRTWEKGRWEDDPSSSHAQLRREEREGESSDCRVTPVAARVEEDVEEPELNMRRSSVAERPSIRSLLSRQDFGCRSVTATALGGGLRKVPPCVCSASRSRDLTRARTNLSRSCAEVDKRAQVLAKMEQKFASLLRRVTTREELEMAAEREAVEETAMVMEALGETREEQKEIRSRLAHLDVLAEDMETLVKASRVRKDSAEKEAVSLEEVEKSVREKLLLLKSEEAEAEVALKKAEELEEEARGLSERAVEEKKVIEDTHASIVRAQRRKETAQSSLDSAPEQKEISSLEAEIKRLERSRVEVSGALEGLRREREEAETKAEMLRKEAVERRGRGLEAERKSAMVERETAVMRKETAAKESADSVSRLREVERMLAVVEHEEGFLIGLRERVEDLDTFQVALEAEEGAWESRLQSLRAENLSLDRQIGAVEAEIRRLGGSPERNPFKQRGERERFFASVNTLPPATPPPSSSSASASSHTKAGQEGATGSGAPAVESTPPRPCAEDRGDLARTPPEGDGEPPEFLFRTPLRSQQRSDGRVSPPSERRSDSRGRPQQQPAPYDGGETDHSPLMSPVDAKRRPTSAKSASQTSARTSTRRRRPSFLDGPGGGAQPARGAGSVPMGVPGVLSFQSVSGGGRGLVLGSSAGGRRPFPPRSGGGGSAEPLVEVEEQVGTQRGGVQEARERESERTRAGAEAEGGLHEFLSRDDLEELNFLDNLHSSSSGSPSPDSGSRPSFGLPLRFRPYGSSTDNQRTENSSAVGQGASYSQPVPIVQLTPPADGQGSTSFLLSSTAFPHTSASSEGGGREWPEPLSPREASQRES</sequence>
<feature type="region of interest" description="Disordered" evidence="2">
    <location>
        <begin position="25"/>
        <end position="64"/>
    </location>
</feature>
<feature type="compositionally biased region" description="Polar residues" evidence="2">
    <location>
        <begin position="55"/>
        <end position="64"/>
    </location>
</feature>
<dbReference type="EMBL" id="CDMZ01000825">
    <property type="protein sequence ID" value="CEM22169.1"/>
    <property type="molecule type" value="Genomic_DNA"/>
</dbReference>
<feature type="compositionally biased region" description="Pro residues" evidence="2">
    <location>
        <begin position="195"/>
        <end position="208"/>
    </location>
</feature>
<keyword evidence="1" id="KW-0175">Coiled coil</keyword>
<feature type="region of interest" description="Disordered" evidence="2">
    <location>
        <begin position="95"/>
        <end position="134"/>
    </location>
</feature>
<evidence type="ECO:0000313" key="3">
    <source>
        <dbReference type="EMBL" id="CEM22169.1"/>
    </source>
</evidence>
<feature type="region of interest" description="Disordered" evidence="2">
    <location>
        <begin position="186"/>
        <end position="263"/>
    </location>
</feature>
<evidence type="ECO:0000256" key="2">
    <source>
        <dbReference type="SAM" id="MobiDB-lite"/>
    </source>
</evidence>
<feature type="compositionally biased region" description="Low complexity" evidence="2">
    <location>
        <begin position="1065"/>
        <end position="1074"/>
    </location>
</feature>
<feature type="compositionally biased region" description="Low complexity" evidence="2">
    <location>
        <begin position="1138"/>
        <end position="1161"/>
    </location>
</feature>
<feature type="region of interest" description="Disordered" evidence="2">
    <location>
        <begin position="883"/>
        <end position="1246"/>
    </location>
</feature>
<name>A0A0G4G277_9ALVE</name>
<feature type="region of interest" description="Disordered" evidence="2">
    <location>
        <begin position="294"/>
        <end position="456"/>
    </location>
</feature>
<feature type="compositionally biased region" description="Low complexity" evidence="2">
    <location>
        <begin position="362"/>
        <end position="378"/>
    </location>
</feature>
<feature type="compositionally biased region" description="Basic and acidic residues" evidence="2">
    <location>
        <begin position="426"/>
        <end position="435"/>
    </location>
</feature>
<proteinExistence type="predicted"/>
<dbReference type="VEuPathDB" id="CryptoDB:Cvel_19901"/>
<accession>A0A0G4G277</accession>
<feature type="compositionally biased region" description="Pro residues" evidence="2">
    <location>
        <begin position="43"/>
        <end position="54"/>
    </location>
</feature>
<feature type="coiled-coil region" evidence="1">
    <location>
        <begin position="607"/>
        <end position="679"/>
    </location>
</feature>
<feature type="compositionally biased region" description="Low complexity" evidence="2">
    <location>
        <begin position="323"/>
        <end position="334"/>
    </location>
</feature>
<evidence type="ECO:0000256" key="1">
    <source>
        <dbReference type="SAM" id="Coils"/>
    </source>
</evidence>
<feature type="compositionally biased region" description="Low complexity" evidence="2">
    <location>
        <begin position="1007"/>
        <end position="1018"/>
    </location>
</feature>
<feature type="compositionally biased region" description="Pro residues" evidence="2">
    <location>
        <begin position="308"/>
        <end position="322"/>
    </location>
</feature>
<gene>
    <name evidence="3" type="ORF">Cvel_19901</name>
</gene>
<feature type="compositionally biased region" description="Polar residues" evidence="2">
    <location>
        <begin position="1170"/>
        <end position="1192"/>
    </location>
</feature>
<feature type="compositionally biased region" description="Basic and acidic residues" evidence="2">
    <location>
        <begin position="1105"/>
        <end position="1131"/>
    </location>
</feature>
<feature type="compositionally biased region" description="Basic and acidic residues" evidence="2">
    <location>
        <begin position="958"/>
        <end position="976"/>
    </location>
</feature>
<feature type="region of interest" description="Disordered" evidence="2">
    <location>
        <begin position="149"/>
        <end position="172"/>
    </location>
</feature>
<feature type="compositionally biased region" description="Basic and acidic residues" evidence="2">
    <location>
        <begin position="444"/>
        <end position="455"/>
    </location>
</feature>
<feature type="compositionally biased region" description="Low complexity" evidence="2">
    <location>
        <begin position="162"/>
        <end position="172"/>
    </location>
</feature>
<protein>
    <submittedName>
        <fullName evidence="3">Uncharacterized protein</fullName>
    </submittedName>
</protein>
<feature type="coiled-coil region" evidence="1">
    <location>
        <begin position="703"/>
        <end position="751"/>
    </location>
</feature>
<feature type="compositionally biased region" description="Polar residues" evidence="2">
    <location>
        <begin position="1206"/>
        <end position="1225"/>
    </location>
</feature>
<reference evidence="3" key="1">
    <citation type="submission" date="2014-11" db="EMBL/GenBank/DDBJ databases">
        <authorList>
            <person name="Otto D Thomas"/>
            <person name="Naeem Raeece"/>
        </authorList>
    </citation>
    <scope>NUCLEOTIDE SEQUENCE</scope>
</reference>